<comment type="caution">
    <text evidence="1">The sequence shown here is derived from an EMBL/GenBank/DDBJ whole genome shotgun (WGS) entry which is preliminary data.</text>
</comment>
<reference evidence="2" key="1">
    <citation type="journal article" date="2019" name="Int. J. Syst. Evol. Microbiol.">
        <title>The Global Catalogue of Microorganisms (GCM) 10K type strain sequencing project: providing services to taxonomists for standard genome sequencing and annotation.</title>
        <authorList>
            <consortium name="The Broad Institute Genomics Platform"/>
            <consortium name="The Broad Institute Genome Sequencing Center for Infectious Disease"/>
            <person name="Wu L."/>
            <person name="Ma J."/>
        </authorList>
    </citation>
    <scope>NUCLEOTIDE SEQUENCE [LARGE SCALE GENOMIC DNA]</scope>
    <source>
        <strain evidence="2">CCM 8875</strain>
    </source>
</reference>
<dbReference type="RefSeq" id="WP_131574193.1">
    <property type="nucleotide sequence ID" value="NZ_CBCSAJ010000021.1"/>
</dbReference>
<gene>
    <name evidence="1" type="ORF">ACFQ5P_06270</name>
</gene>
<sequence>MTAPCDGAPESWPPDWRRRLNAALPLAYGAPDAQARIRAAWAAALPAPDLVTKFKNGTLHFASGKRAAGVVLVPDRITGCAVLMLHDHGGRFDLGWRKMVADPQGFYGGPPAQRLVAAGHPVFCFDALGWADRQMPGDQQALACTAMGLGTSLAGLVAGEDRDIAAWIATRPEARLGLAAWGFSFGAFRAWQALAVSDHVTAAVAMSWMAWRRELLRLQAPISAGQAAFWMLHPSLSGLADLPDLAMAGAPKPLFLRSGDADRHLPLSAVTPAFDHLRRIWGGRLDAEIFPGGHLCPPEVQQQAIAFLS</sequence>
<dbReference type="EMBL" id="JBHTOQ010000012">
    <property type="protein sequence ID" value="MFD1480892.1"/>
    <property type="molecule type" value="Genomic_DNA"/>
</dbReference>
<dbReference type="Proteomes" id="UP001597302">
    <property type="component" value="Unassembled WGS sequence"/>
</dbReference>
<protein>
    <recommendedName>
        <fullName evidence="3">Hydrolase</fullName>
    </recommendedName>
</protein>
<accession>A0ABW4DT01</accession>
<dbReference type="InterPro" id="IPR029058">
    <property type="entry name" value="AB_hydrolase_fold"/>
</dbReference>
<name>A0ABW4DT01_9RHOB</name>
<dbReference type="SUPFAM" id="SSF53474">
    <property type="entry name" value="alpha/beta-Hydrolases"/>
    <property type="match status" value="1"/>
</dbReference>
<proteinExistence type="predicted"/>
<dbReference type="Gene3D" id="3.40.50.1820">
    <property type="entry name" value="alpha/beta hydrolase"/>
    <property type="match status" value="1"/>
</dbReference>
<evidence type="ECO:0000313" key="1">
    <source>
        <dbReference type="EMBL" id="MFD1480892.1"/>
    </source>
</evidence>
<keyword evidence="2" id="KW-1185">Reference proteome</keyword>
<organism evidence="1 2">
    <name type="scientific">Paracoccus nototheniae</name>
    <dbReference type="NCBI Taxonomy" id="2489002"/>
    <lineage>
        <taxon>Bacteria</taxon>
        <taxon>Pseudomonadati</taxon>
        <taxon>Pseudomonadota</taxon>
        <taxon>Alphaproteobacteria</taxon>
        <taxon>Rhodobacterales</taxon>
        <taxon>Paracoccaceae</taxon>
        <taxon>Paracoccus</taxon>
    </lineage>
</organism>
<evidence type="ECO:0000313" key="2">
    <source>
        <dbReference type="Proteomes" id="UP001597302"/>
    </source>
</evidence>
<evidence type="ECO:0008006" key="3">
    <source>
        <dbReference type="Google" id="ProtNLM"/>
    </source>
</evidence>